<dbReference type="STRING" id="1108045.GORHZ_080_00270"/>
<dbReference type="InterPro" id="IPR050491">
    <property type="entry name" value="AmpC-like"/>
</dbReference>
<dbReference type="Gene3D" id="3.40.710.10">
    <property type="entry name" value="DD-peptidase/beta-lactamase superfamily"/>
    <property type="match status" value="1"/>
</dbReference>
<evidence type="ECO:0000259" key="2">
    <source>
        <dbReference type="Pfam" id="PF00144"/>
    </source>
</evidence>
<organism evidence="3 4">
    <name type="scientific">Gordonia rhizosphera NBRC 16068</name>
    <dbReference type="NCBI Taxonomy" id="1108045"/>
    <lineage>
        <taxon>Bacteria</taxon>
        <taxon>Bacillati</taxon>
        <taxon>Actinomycetota</taxon>
        <taxon>Actinomycetes</taxon>
        <taxon>Mycobacteriales</taxon>
        <taxon>Gordoniaceae</taxon>
        <taxon>Gordonia</taxon>
    </lineage>
</organism>
<evidence type="ECO:0000256" key="1">
    <source>
        <dbReference type="SAM" id="MobiDB-lite"/>
    </source>
</evidence>
<dbReference type="RefSeq" id="WP_006332550.1">
    <property type="nucleotide sequence ID" value="NZ_BAHC01000080.1"/>
</dbReference>
<dbReference type="PANTHER" id="PTHR46825">
    <property type="entry name" value="D-ALANYL-D-ALANINE-CARBOXYPEPTIDASE/ENDOPEPTIDASE AMPH"/>
    <property type="match status" value="1"/>
</dbReference>
<dbReference type="InterPro" id="IPR001466">
    <property type="entry name" value="Beta-lactam-related"/>
</dbReference>
<dbReference type="AlphaFoldDB" id="K6WCX9"/>
<gene>
    <name evidence="3" type="ORF">GORHZ_080_00270</name>
</gene>
<dbReference type="SUPFAM" id="SSF56601">
    <property type="entry name" value="beta-lactamase/transpeptidase-like"/>
    <property type="match status" value="1"/>
</dbReference>
<evidence type="ECO:0000313" key="4">
    <source>
        <dbReference type="Proteomes" id="UP000008363"/>
    </source>
</evidence>
<evidence type="ECO:0000313" key="3">
    <source>
        <dbReference type="EMBL" id="GAB90047.1"/>
    </source>
</evidence>
<comment type="caution">
    <text evidence="3">The sequence shown here is derived from an EMBL/GenBank/DDBJ whole genome shotgun (WGS) entry which is preliminary data.</text>
</comment>
<dbReference type="PROSITE" id="PS51257">
    <property type="entry name" value="PROKAR_LIPOPROTEIN"/>
    <property type="match status" value="1"/>
</dbReference>
<dbReference type="Pfam" id="PF00144">
    <property type="entry name" value="Beta-lactamase"/>
    <property type="match status" value="1"/>
</dbReference>
<accession>K6WCX9</accession>
<proteinExistence type="predicted"/>
<feature type="domain" description="Beta-lactamase-related" evidence="2">
    <location>
        <begin position="56"/>
        <end position="370"/>
    </location>
</feature>
<protein>
    <submittedName>
        <fullName evidence="3">Peptidase S12 family protein</fullName>
    </submittedName>
</protein>
<dbReference type="InterPro" id="IPR012338">
    <property type="entry name" value="Beta-lactam/transpept-like"/>
</dbReference>
<name>K6WCX9_9ACTN</name>
<dbReference type="eggNOG" id="COG1680">
    <property type="taxonomic scope" value="Bacteria"/>
</dbReference>
<reference evidence="3 4" key="1">
    <citation type="submission" date="2012-08" db="EMBL/GenBank/DDBJ databases">
        <title>Whole genome shotgun sequence of Gordonia rhizosphera NBRC 16068.</title>
        <authorList>
            <person name="Takarada H."/>
            <person name="Isaki S."/>
            <person name="Hosoyama A."/>
            <person name="Tsuchikane K."/>
            <person name="Katsumata H."/>
            <person name="Baba S."/>
            <person name="Ohji S."/>
            <person name="Yamazaki S."/>
            <person name="Fujita N."/>
        </authorList>
    </citation>
    <scope>NUCLEOTIDE SEQUENCE [LARGE SCALE GENOMIC DNA]</scope>
    <source>
        <strain evidence="3 4">NBRC 16068</strain>
    </source>
</reference>
<feature type="region of interest" description="Disordered" evidence="1">
    <location>
        <begin position="80"/>
        <end position="99"/>
    </location>
</feature>
<feature type="compositionally biased region" description="Low complexity" evidence="1">
    <location>
        <begin position="80"/>
        <end position="89"/>
    </location>
</feature>
<dbReference type="PANTHER" id="PTHR46825:SF7">
    <property type="entry name" value="D-ALANYL-D-ALANINE CARBOXYPEPTIDASE"/>
    <property type="match status" value="1"/>
</dbReference>
<sequence>MRPSGLNARSGLLTMMTMVAATILLFAACGSSDISVDTPSGTSSSSPASAAVYQNVLDDVRAAGGFPGVIARIVSPEGTWTGTSGTAGADRTAAPTSTDRTRIGSLTKTMTATILLQLVQEKRLSLDDTIGTYVSGVPNGDTATLRQLADMTSGIPSYTESNAVADKYFANPEYAWPPAELVDAVKPMPADFAPGQGWEYSNTNYILLGMVIEKVLHQPIAETFATRLFTPLDMSDTTFPGGSVEIAAPHLDGQTDQGQPAGHNVDSTHWNPSFAFTAGAVISTLDDLQKWGDALFTGNGILEPATQQLRRDSILHSPPPNTATAGYGIGIGDRDGWWGHDGDIPGYNSVLFRNYGKDTTILVLTNSDNTVTIDGHEQAPAQAVFAGLVAALPR</sequence>
<dbReference type="EMBL" id="BAHC01000080">
    <property type="protein sequence ID" value="GAB90047.1"/>
    <property type="molecule type" value="Genomic_DNA"/>
</dbReference>
<keyword evidence="4" id="KW-1185">Reference proteome</keyword>
<dbReference type="Proteomes" id="UP000008363">
    <property type="component" value="Unassembled WGS sequence"/>
</dbReference>